<dbReference type="Pfam" id="PF01075">
    <property type="entry name" value="Glyco_transf_9"/>
    <property type="match status" value="1"/>
</dbReference>
<dbReference type="RefSeq" id="WP_145054461.1">
    <property type="nucleotide sequence ID" value="NZ_CP036433.1"/>
</dbReference>
<dbReference type="KEGG" id="lcre:Pla8534_35790"/>
<keyword evidence="2 3" id="KW-0808">Transferase</keyword>
<dbReference type="InterPro" id="IPR002201">
    <property type="entry name" value="Glyco_trans_9"/>
</dbReference>
<accession>A0A518DV95</accession>
<gene>
    <name evidence="3" type="primary">rfaC</name>
    <name evidence="3" type="ORF">Pla8534_35790</name>
</gene>
<dbReference type="GO" id="GO:0009244">
    <property type="term" value="P:lipopolysaccharide core region biosynthetic process"/>
    <property type="evidence" value="ECO:0007669"/>
    <property type="project" value="TreeGrafter"/>
</dbReference>
<dbReference type="Gene3D" id="3.40.50.2000">
    <property type="entry name" value="Glycogen Phosphorylase B"/>
    <property type="match status" value="2"/>
</dbReference>
<dbReference type="PANTHER" id="PTHR30160:SF1">
    <property type="entry name" value="LIPOPOLYSACCHARIDE 1,2-N-ACETYLGLUCOSAMINETRANSFERASE-RELATED"/>
    <property type="match status" value="1"/>
</dbReference>
<dbReference type="OrthoDB" id="9797795at2"/>
<evidence type="ECO:0000313" key="3">
    <source>
        <dbReference type="EMBL" id="QDU95762.1"/>
    </source>
</evidence>
<sequence>MTDLRVLITRLSHLGDCITAMPLACALRRQFPQAFIGWVVEKPGDKLLANHPAVDYVLPLSKGWLKSPARVKEIRRELRAQRFEVAIDPQSLTKSSVLGWLSGAEQRIGLQRPWGKELSVWLNNDLIHPAERHVTLRTLALLEPLGVTPSEIDFQFPETPFGRSNMESFVKRAHLSHGFALVNPGAGWASRRWPPERFGLVARHLGFERGITSVVAWAGEAEREMAEKIIARSGGHALLAPPTDLLELGSLLRLSRFYLGGDTGPMHIAVAVGAQCIVLHGATLPEDSGALGSQHVAIQTYHQNGRNRRRAGNDAMRAISVEQVCDACDQVLAARPVRAAA</sequence>
<dbReference type="GO" id="GO:0005829">
    <property type="term" value="C:cytosol"/>
    <property type="evidence" value="ECO:0007669"/>
    <property type="project" value="TreeGrafter"/>
</dbReference>
<name>A0A518DV95_9BACT</name>
<keyword evidence="1" id="KW-0328">Glycosyltransferase</keyword>
<organism evidence="3 4">
    <name type="scientific">Lignipirellula cremea</name>
    <dbReference type="NCBI Taxonomy" id="2528010"/>
    <lineage>
        <taxon>Bacteria</taxon>
        <taxon>Pseudomonadati</taxon>
        <taxon>Planctomycetota</taxon>
        <taxon>Planctomycetia</taxon>
        <taxon>Pirellulales</taxon>
        <taxon>Pirellulaceae</taxon>
        <taxon>Lignipirellula</taxon>
    </lineage>
</organism>
<dbReference type="InterPro" id="IPR051199">
    <property type="entry name" value="LPS_LOS_Heptosyltrfase"/>
</dbReference>
<evidence type="ECO:0000313" key="4">
    <source>
        <dbReference type="Proteomes" id="UP000317648"/>
    </source>
</evidence>
<dbReference type="CDD" id="cd03789">
    <property type="entry name" value="GT9_LPS_heptosyltransferase"/>
    <property type="match status" value="1"/>
</dbReference>
<reference evidence="3 4" key="1">
    <citation type="submission" date="2019-02" db="EMBL/GenBank/DDBJ databases">
        <title>Deep-cultivation of Planctomycetes and their phenomic and genomic characterization uncovers novel biology.</title>
        <authorList>
            <person name="Wiegand S."/>
            <person name="Jogler M."/>
            <person name="Boedeker C."/>
            <person name="Pinto D."/>
            <person name="Vollmers J."/>
            <person name="Rivas-Marin E."/>
            <person name="Kohn T."/>
            <person name="Peeters S.H."/>
            <person name="Heuer A."/>
            <person name="Rast P."/>
            <person name="Oberbeckmann S."/>
            <person name="Bunk B."/>
            <person name="Jeske O."/>
            <person name="Meyerdierks A."/>
            <person name="Storesund J.E."/>
            <person name="Kallscheuer N."/>
            <person name="Luecker S."/>
            <person name="Lage O.M."/>
            <person name="Pohl T."/>
            <person name="Merkel B.J."/>
            <person name="Hornburger P."/>
            <person name="Mueller R.-W."/>
            <person name="Bruemmer F."/>
            <person name="Labrenz M."/>
            <person name="Spormann A.M."/>
            <person name="Op den Camp H."/>
            <person name="Overmann J."/>
            <person name="Amann R."/>
            <person name="Jetten M.S.M."/>
            <person name="Mascher T."/>
            <person name="Medema M.H."/>
            <person name="Devos D.P."/>
            <person name="Kaster A.-K."/>
            <person name="Ovreas L."/>
            <person name="Rohde M."/>
            <person name="Galperin M.Y."/>
            <person name="Jogler C."/>
        </authorList>
    </citation>
    <scope>NUCLEOTIDE SEQUENCE [LARGE SCALE GENOMIC DNA]</scope>
    <source>
        <strain evidence="3 4">Pla85_3_4</strain>
    </source>
</reference>
<dbReference type="SUPFAM" id="SSF53756">
    <property type="entry name" value="UDP-Glycosyltransferase/glycogen phosphorylase"/>
    <property type="match status" value="1"/>
</dbReference>
<dbReference type="EMBL" id="CP036433">
    <property type="protein sequence ID" value="QDU95762.1"/>
    <property type="molecule type" value="Genomic_DNA"/>
</dbReference>
<keyword evidence="4" id="KW-1185">Reference proteome</keyword>
<proteinExistence type="predicted"/>
<evidence type="ECO:0000256" key="1">
    <source>
        <dbReference type="ARBA" id="ARBA00022676"/>
    </source>
</evidence>
<protein>
    <submittedName>
        <fullName evidence="3">Lipopolysaccharide heptosyltransferase 1</fullName>
        <ecNumber evidence="3">2.-.-.-</ecNumber>
    </submittedName>
</protein>
<dbReference type="EC" id="2.-.-.-" evidence="3"/>
<dbReference type="GO" id="GO:0008713">
    <property type="term" value="F:ADP-heptose-lipopolysaccharide heptosyltransferase activity"/>
    <property type="evidence" value="ECO:0007669"/>
    <property type="project" value="TreeGrafter"/>
</dbReference>
<dbReference type="AlphaFoldDB" id="A0A518DV95"/>
<dbReference type="PANTHER" id="PTHR30160">
    <property type="entry name" value="TETRAACYLDISACCHARIDE 4'-KINASE-RELATED"/>
    <property type="match status" value="1"/>
</dbReference>
<dbReference type="Proteomes" id="UP000317648">
    <property type="component" value="Chromosome"/>
</dbReference>
<evidence type="ECO:0000256" key="2">
    <source>
        <dbReference type="ARBA" id="ARBA00022679"/>
    </source>
</evidence>